<keyword evidence="2" id="KW-0808">Transferase</keyword>
<evidence type="ECO:0000259" key="1">
    <source>
        <dbReference type="Pfam" id="PF08241"/>
    </source>
</evidence>
<dbReference type="InterPro" id="IPR013216">
    <property type="entry name" value="Methyltransf_11"/>
</dbReference>
<protein>
    <submittedName>
        <fullName evidence="2">Class I SAM-dependent methyltransferase</fullName>
        <ecNumber evidence="2">2.1.1.-</ecNumber>
    </submittedName>
</protein>
<dbReference type="GO" id="GO:0008168">
    <property type="term" value="F:methyltransferase activity"/>
    <property type="evidence" value="ECO:0007669"/>
    <property type="project" value="UniProtKB-KW"/>
</dbReference>
<dbReference type="Proteomes" id="UP001596443">
    <property type="component" value="Unassembled WGS sequence"/>
</dbReference>
<proteinExistence type="predicted"/>
<dbReference type="AlphaFoldDB" id="A0ABD5TJB5"/>
<comment type="caution">
    <text evidence="2">The sequence shown here is derived from an EMBL/GenBank/DDBJ whole genome shotgun (WGS) entry which is preliminary data.</text>
</comment>
<dbReference type="SUPFAM" id="SSF53335">
    <property type="entry name" value="S-adenosyl-L-methionine-dependent methyltransferases"/>
    <property type="match status" value="1"/>
</dbReference>
<dbReference type="Pfam" id="PF08241">
    <property type="entry name" value="Methyltransf_11"/>
    <property type="match status" value="1"/>
</dbReference>
<gene>
    <name evidence="2" type="ORF">ACFQFD_14855</name>
</gene>
<keyword evidence="2" id="KW-0489">Methyltransferase</keyword>
<evidence type="ECO:0000313" key="2">
    <source>
        <dbReference type="EMBL" id="MFC6787227.1"/>
    </source>
</evidence>
<dbReference type="EC" id="2.1.1.-" evidence="2"/>
<reference evidence="2 3" key="1">
    <citation type="journal article" date="2019" name="Int. J. Syst. Evol. Microbiol.">
        <title>The Global Catalogue of Microorganisms (GCM) 10K type strain sequencing project: providing services to taxonomists for standard genome sequencing and annotation.</title>
        <authorList>
            <consortium name="The Broad Institute Genomics Platform"/>
            <consortium name="The Broad Institute Genome Sequencing Center for Infectious Disease"/>
            <person name="Wu L."/>
            <person name="Ma J."/>
        </authorList>
    </citation>
    <scope>NUCLEOTIDE SEQUENCE [LARGE SCALE GENOMIC DNA]</scope>
    <source>
        <strain evidence="2 3">SYNS20</strain>
    </source>
</reference>
<feature type="domain" description="Methyltransferase type 11" evidence="1">
    <location>
        <begin position="55"/>
        <end position="151"/>
    </location>
</feature>
<dbReference type="InterPro" id="IPR029063">
    <property type="entry name" value="SAM-dependent_MTases_sf"/>
</dbReference>
<accession>A0ABD5TJB5</accession>
<dbReference type="CDD" id="cd02440">
    <property type="entry name" value="AdoMet_MTases"/>
    <property type="match status" value="1"/>
</dbReference>
<dbReference type="GO" id="GO:0032259">
    <property type="term" value="P:methylation"/>
    <property type="evidence" value="ECO:0007669"/>
    <property type="project" value="UniProtKB-KW"/>
</dbReference>
<keyword evidence="3" id="KW-1185">Reference proteome</keyword>
<dbReference type="EMBL" id="JBHSWX010000012">
    <property type="protein sequence ID" value="MFC6787227.1"/>
    <property type="molecule type" value="Genomic_DNA"/>
</dbReference>
<evidence type="ECO:0000313" key="3">
    <source>
        <dbReference type="Proteomes" id="UP001596443"/>
    </source>
</evidence>
<organism evidence="2 3">
    <name type="scientific">Halobaculum halobium</name>
    <dbReference type="NCBI Taxonomy" id="3032281"/>
    <lineage>
        <taxon>Archaea</taxon>
        <taxon>Methanobacteriati</taxon>
        <taxon>Methanobacteriota</taxon>
        <taxon>Stenosarchaea group</taxon>
        <taxon>Halobacteria</taxon>
        <taxon>Halobacteriales</taxon>
        <taxon>Haloferacaceae</taxon>
        <taxon>Halobaculum</taxon>
    </lineage>
</organism>
<sequence>MVTPLLQPASLSAPEFYSRLARLYDVLARRGPVVGRLREALVDALDPAPGATVVEFGCGTAANRPYVERALGPEGAYVGVDFSPGVLRVARERGAARGDPGRLVCGDATRPPLRAEAVDACCGAFVAGMLADPAAAVRGWADLVGPGGRIALLDLARTARAGWRALNPAFRLFVRGGSPPGTAQSLGRSPAAVQDERVAAAHRALREACADATYRTLAGGFGRVSAGTVE</sequence>
<dbReference type="PANTHER" id="PTHR43591:SF24">
    <property type="entry name" value="2-METHOXY-6-POLYPRENYL-1,4-BENZOQUINOL METHYLASE, MITOCHONDRIAL"/>
    <property type="match status" value="1"/>
</dbReference>
<dbReference type="Gene3D" id="3.40.50.150">
    <property type="entry name" value="Vaccinia Virus protein VP39"/>
    <property type="match status" value="1"/>
</dbReference>
<dbReference type="PANTHER" id="PTHR43591">
    <property type="entry name" value="METHYLTRANSFERASE"/>
    <property type="match status" value="1"/>
</dbReference>
<dbReference type="RefSeq" id="WP_390215252.1">
    <property type="nucleotide sequence ID" value="NZ_JBHSWX010000012.1"/>
</dbReference>
<name>A0ABD5TJB5_9EURY</name>